<dbReference type="AlphaFoldDB" id="A0A2C6KKT8"/>
<feature type="compositionally biased region" description="Basic and acidic residues" evidence="2">
    <location>
        <begin position="1026"/>
        <end position="1043"/>
    </location>
</feature>
<dbReference type="SUPFAM" id="SSF103025">
    <property type="entry name" value="Folate-binding domain"/>
    <property type="match status" value="1"/>
</dbReference>
<evidence type="ECO:0000256" key="1">
    <source>
        <dbReference type="SAM" id="Coils"/>
    </source>
</evidence>
<keyword evidence="1" id="KW-0175">Coiled coil</keyword>
<dbReference type="Proteomes" id="UP000221165">
    <property type="component" value="Unassembled WGS sequence"/>
</dbReference>
<evidence type="ECO:0000313" key="6">
    <source>
        <dbReference type="EMBL" id="PHJ21110.1"/>
    </source>
</evidence>
<dbReference type="RefSeq" id="XP_067922794.1">
    <property type="nucleotide sequence ID" value="XM_068065223.1"/>
</dbReference>
<evidence type="ECO:0000259" key="5">
    <source>
        <dbReference type="Pfam" id="PF10396"/>
    </source>
</evidence>
<evidence type="ECO:0000313" key="7">
    <source>
        <dbReference type="Proteomes" id="UP000221165"/>
    </source>
</evidence>
<dbReference type="InterPro" id="IPR006073">
    <property type="entry name" value="GTP-bd"/>
</dbReference>
<dbReference type="Gene3D" id="1.20.120.430">
    <property type="entry name" value="tRNA modification GTPase MnmE domain 2"/>
    <property type="match status" value="2"/>
</dbReference>
<feature type="compositionally biased region" description="Basic and acidic residues" evidence="2">
    <location>
        <begin position="328"/>
        <end position="370"/>
    </location>
</feature>
<organism evidence="6 7">
    <name type="scientific">Cystoisospora suis</name>
    <dbReference type="NCBI Taxonomy" id="483139"/>
    <lineage>
        <taxon>Eukaryota</taxon>
        <taxon>Sar</taxon>
        <taxon>Alveolata</taxon>
        <taxon>Apicomplexa</taxon>
        <taxon>Conoidasida</taxon>
        <taxon>Coccidia</taxon>
        <taxon>Eucoccidiorida</taxon>
        <taxon>Eimeriorina</taxon>
        <taxon>Sarcocystidae</taxon>
        <taxon>Cystoisospora</taxon>
    </lineage>
</organism>
<evidence type="ECO:0000259" key="4">
    <source>
        <dbReference type="Pfam" id="PF01926"/>
    </source>
</evidence>
<feature type="compositionally biased region" description="Low complexity" evidence="2">
    <location>
        <begin position="467"/>
        <end position="478"/>
    </location>
</feature>
<feature type="chain" id="PRO_5012677183" evidence="3">
    <location>
        <begin position="31"/>
        <end position="1242"/>
    </location>
</feature>
<feature type="compositionally biased region" description="Polar residues" evidence="2">
    <location>
        <begin position="822"/>
        <end position="835"/>
    </location>
</feature>
<dbReference type="PANTHER" id="PTHR42714:SF2">
    <property type="entry name" value="TRNA MODIFICATION GTPASE GTPBP3, MITOCHONDRIAL"/>
    <property type="match status" value="1"/>
</dbReference>
<dbReference type="EMBL" id="MIGC01002417">
    <property type="protein sequence ID" value="PHJ21110.1"/>
    <property type="molecule type" value="Genomic_DNA"/>
</dbReference>
<feature type="domain" description="GTP-binding protein TrmE N-terminal" evidence="5">
    <location>
        <begin position="287"/>
        <end position="442"/>
    </location>
</feature>
<sequence>MTVMNLAFTLSLPIIFLSFPYLEVWRVVCAGRPIASVSRGVADVSHIISRFARFTNDARDSPNLVPVGLLFAGSCRASLSHRYLLLCTPLTRRTPTRLNTPHLLGKVYTFLTGCRSPPAHAGGRWGRPQPRTRTARFSAFFAPSSLQQEAPQHLAHKRPPWLAPAFVSRFSAWGQRHRCKWGCFPARPGWQRQQQIGEVRRGWARASRDNFTQPTALAAGDTSDSAGYRDTQLGRGAGRFHRCYPRHKDYRDAAHVSACRLQEIHDGRSERSAGNNFQRDCGGGRDTIYALSSVGLGAPFAPAAVAVWRISGPMAHLVLRLFMARPRKETPQRRTGEESEHFARDTAGHTKKRQDDQSQEARRESAENFRETPPLLSLRPLPEERKATFWAAWDCFSADRPVPLDDALVLRFDAPRSFTGEHMVEIHSHGSRASIQAMLSFFQSLEPVLRFPALPEEEVYHPPTEFSSRQRIASSSLSEDTSPGKFMEQGGVGREGPDRNQEHCPGGDPGCVADNLQERYKQSSMSFSLPTHTSEVVWKNSDASGWTGEAGCRDTNKTAILTRTLRDVWNRMQSEKVVHPAPRKDTKSTTFLRNSVPSKNASLVSQQRRYEDPYCGLQREFGEGRFRPAEAGEFALRAFLNGKLKNTEQLEALADIVQADSVTQHRLALQRLRAHPQHLQEQLERWQRMLQEALALSEAALQIGDDDQEVDAEAASDEGVRRAQELVREVLYQARVQLALGESEQLAMNGLQVVFVGPPNAGKSTLFNSLLGRDAAIVSPRMGTTRDVLTAALQLQGYNVVLSDTAGLRPTPRAGLFARPDASQTHVLQESSGRGRSQDDFSEDRRRNSENSALCGDQLCQTEDNSAVFETEKQVDIDTVEQEGIRRAVRAACKADVLVVVLEATDSLEQTVENSRRFLRTLARSLEAEKENSEGSELGCQIKRIFVLLNKADIFVSGPNRKDSREHRKKRKLPLTNTGDCGASLSLSGRRSPPALEELLLQLHRAVKDEVPRRFWPALQGLCSHHPRDNKTRSGGFRSREKYTSGSNAMLGADAGEGESTDVDSHETRLQTTPTPGESDRGVDSPMLQKETSGHLLVLPTSAKEKWNVPLFQRLVTNAGRTLLERNFSYSCGAPPPSESADHTGSSDGGGYTKTSPEEGAAAEGGVYDGGSFWGSRRLVEALRELVKILENARGRQTEEERAEDLREALRWIQQRLTGDGRAGANMEAILDLLFSSFCVGK</sequence>
<dbReference type="Pfam" id="PF01926">
    <property type="entry name" value="MMR_HSR1"/>
    <property type="match status" value="1"/>
</dbReference>
<gene>
    <name evidence="6" type="ORF">CSUI_005043</name>
</gene>
<proteinExistence type="predicted"/>
<protein>
    <submittedName>
        <fullName evidence="6">Gtp-binding amine-terminal protein</fullName>
    </submittedName>
</protein>
<reference evidence="6 7" key="1">
    <citation type="journal article" date="2017" name="Int. J. Parasitol.">
        <title>The genome of the protozoan parasite Cystoisospora suis and a reverse vaccinology approach to identify vaccine candidates.</title>
        <authorList>
            <person name="Palmieri N."/>
            <person name="Shrestha A."/>
            <person name="Ruttkowski B."/>
            <person name="Beck T."/>
            <person name="Vogl C."/>
            <person name="Tomley F."/>
            <person name="Blake D.P."/>
            <person name="Joachim A."/>
        </authorList>
    </citation>
    <scope>NUCLEOTIDE SEQUENCE [LARGE SCALE GENOMIC DNA]</scope>
    <source>
        <strain evidence="6 7">Wien I</strain>
    </source>
</reference>
<dbReference type="GO" id="GO:0002098">
    <property type="term" value="P:tRNA wobble uridine modification"/>
    <property type="evidence" value="ECO:0007669"/>
    <property type="project" value="TreeGrafter"/>
</dbReference>
<dbReference type="SUPFAM" id="SSF52540">
    <property type="entry name" value="P-loop containing nucleoside triphosphate hydrolases"/>
    <property type="match status" value="1"/>
</dbReference>
<dbReference type="GO" id="GO:0005737">
    <property type="term" value="C:cytoplasm"/>
    <property type="evidence" value="ECO:0007669"/>
    <property type="project" value="TreeGrafter"/>
</dbReference>
<dbReference type="GeneID" id="94428434"/>
<dbReference type="Gene3D" id="3.40.50.300">
    <property type="entry name" value="P-loop containing nucleotide triphosphate hydrolases"/>
    <property type="match status" value="1"/>
</dbReference>
<feature type="compositionally biased region" description="Basic and acidic residues" evidence="2">
    <location>
        <begin position="836"/>
        <end position="849"/>
    </location>
</feature>
<dbReference type="PANTHER" id="PTHR42714">
    <property type="entry name" value="TRNA MODIFICATION GTPASE GTPBP3"/>
    <property type="match status" value="1"/>
</dbReference>
<evidence type="ECO:0000256" key="2">
    <source>
        <dbReference type="SAM" id="MobiDB-lite"/>
    </source>
</evidence>
<dbReference type="InterPro" id="IPR018948">
    <property type="entry name" value="GTP-bd_TrmE_N"/>
</dbReference>
<feature type="region of interest" description="Disordered" evidence="2">
    <location>
        <begin position="959"/>
        <end position="989"/>
    </location>
</feature>
<dbReference type="OrthoDB" id="188276at2759"/>
<dbReference type="SUPFAM" id="SSF116878">
    <property type="entry name" value="TrmE connector domain"/>
    <property type="match status" value="1"/>
</dbReference>
<feature type="coiled-coil region" evidence="1">
    <location>
        <begin position="1180"/>
        <end position="1216"/>
    </location>
</feature>
<feature type="domain" description="G" evidence="4">
    <location>
        <begin position="752"/>
        <end position="912"/>
    </location>
</feature>
<evidence type="ECO:0000256" key="3">
    <source>
        <dbReference type="SAM" id="SignalP"/>
    </source>
</evidence>
<dbReference type="Pfam" id="PF10396">
    <property type="entry name" value="TrmE_N"/>
    <property type="match status" value="1"/>
</dbReference>
<feature type="region of interest" description="Disordered" evidence="2">
    <location>
        <begin position="812"/>
        <end position="855"/>
    </location>
</feature>
<name>A0A2C6KKT8_9APIC</name>
<dbReference type="InterPro" id="IPR027368">
    <property type="entry name" value="MnmE_dom2"/>
</dbReference>
<dbReference type="Gene3D" id="3.30.1360.120">
    <property type="entry name" value="Probable tRNA modification gtpase trme, domain 1"/>
    <property type="match status" value="1"/>
</dbReference>
<feature type="signal peptide" evidence="3">
    <location>
        <begin position="1"/>
        <end position="30"/>
    </location>
</feature>
<dbReference type="InterPro" id="IPR027266">
    <property type="entry name" value="TrmE/GcvT-like"/>
</dbReference>
<dbReference type="VEuPathDB" id="ToxoDB:CSUI_005043"/>
<dbReference type="InterPro" id="IPR005225">
    <property type="entry name" value="Small_GTP-bd"/>
</dbReference>
<dbReference type="GO" id="GO:0030488">
    <property type="term" value="P:tRNA methylation"/>
    <property type="evidence" value="ECO:0007669"/>
    <property type="project" value="TreeGrafter"/>
</dbReference>
<feature type="region of interest" description="Disordered" evidence="2">
    <location>
        <begin position="1023"/>
        <end position="1084"/>
    </location>
</feature>
<feature type="region of interest" description="Disordered" evidence="2">
    <location>
        <begin position="328"/>
        <end position="377"/>
    </location>
</feature>
<dbReference type="NCBIfam" id="TIGR00231">
    <property type="entry name" value="small_GTP"/>
    <property type="match status" value="1"/>
</dbReference>
<keyword evidence="7" id="KW-1185">Reference proteome</keyword>
<dbReference type="GO" id="GO:0005525">
    <property type="term" value="F:GTP binding"/>
    <property type="evidence" value="ECO:0007669"/>
    <property type="project" value="InterPro"/>
</dbReference>
<comment type="caution">
    <text evidence="6">The sequence shown here is derived from an EMBL/GenBank/DDBJ whole genome shotgun (WGS) entry which is preliminary data.</text>
</comment>
<feature type="region of interest" description="Disordered" evidence="2">
    <location>
        <begin position="1130"/>
        <end position="1167"/>
    </location>
</feature>
<feature type="region of interest" description="Disordered" evidence="2">
    <location>
        <begin position="463"/>
        <end position="514"/>
    </location>
</feature>
<keyword evidence="3" id="KW-0732">Signal</keyword>
<accession>A0A2C6KKT8</accession>
<dbReference type="InterPro" id="IPR027417">
    <property type="entry name" value="P-loop_NTPase"/>
</dbReference>
<feature type="compositionally biased region" description="Polar residues" evidence="2">
    <location>
        <begin position="975"/>
        <end position="989"/>
    </location>
</feature>